<evidence type="ECO:0000256" key="1">
    <source>
        <dbReference type="SAM" id="Phobius"/>
    </source>
</evidence>
<name>A0A2P2QP60_RHIMU</name>
<sequence>MTYLEPFGPGASTEKNLSFVSLILVKCLMSSYEIGPIKPFRWCYASKIILLLFFIFIFWMEELYLPKRNQIVLHLPLLP</sequence>
<accession>A0A2P2QP60</accession>
<keyword evidence="1" id="KW-0472">Membrane</keyword>
<feature type="transmembrane region" description="Helical" evidence="1">
    <location>
        <begin position="42"/>
        <end position="60"/>
    </location>
</feature>
<reference evidence="2" key="1">
    <citation type="submission" date="2018-02" db="EMBL/GenBank/DDBJ databases">
        <title>Rhizophora mucronata_Transcriptome.</title>
        <authorList>
            <person name="Meera S.P."/>
            <person name="Sreeshan A."/>
            <person name="Augustine A."/>
        </authorList>
    </citation>
    <scope>NUCLEOTIDE SEQUENCE</scope>
    <source>
        <tissue evidence="2">Leaf</tissue>
    </source>
</reference>
<dbReference type="EMBL" id="GGEC01088187">
    <property type="protein sequence ID" value="MBX68671.1"/>
    <property type="molecule type" value="Transcribed_RNA"/>
</dbReference>
<proteinExistence type="predicted"/>
<organism evidence="2">
    <name type="scientific">Rhizophora mucronata</name>
    <name type="common">Asiatic mangrove</name>
    <dbReference type="NCBI Taxonomy" id="61149"/>
    <lineage>
        <taxon>Eukaryota</taxon>
        <taxon>Viridiplantae</taxon>
        <taxon>Streptophyta</taxon>
        <taxon>Embryophyta</taxon>
        <taxon>Tracheophyta</taxon>
        <taxon>Spermatophyta</taxon>
        <taxon>Magnoliopsida</taxon>
        <taxon>eudicotyledons</taxon>
        <taxon>Gunneridae</taxon>
        <taxon>Pentapetalae</taxon>
        <taxon>rosids</taxon>
        <taxon>fabids</taxon>
        <taxon>Malpighiales</taxon>
        <taxon>Rhizophoraceae</taxon>
        <taxon>Rhizophora</taxon>
    </lineage>
</organism>
<keyword evidence="1" id="KW-1133">Transmembrane helix</keyword>
<keyword evidence="1" id="KW-0812">Transmembrane</keyword>
<evidence type="ECO:0000313" key="2">
    <source>
        <dbReference type="EMBL" id="MBX68671.1"/>
    </source>
</evidence>
<protein>
    <submittedName>
        <fullName evidence="2">Uncharacterized protein</fullName>
    </submittedName>
</protein>
<dbReference type="AlphaFoldDB" id="A0A2P2QP60"/>